<dbReference type="Gene3D" id="1.20.1250.40">
    <property type="match status" value="1"/>
</dbReference>
<comment type="similarity">
    <text evidence="3">Belongs to the eukaryotic RPB4 RNA polymerase subunit family.</text>
</comment>
<dbReference type="FunFam" id="1.20.1250.40:FF:000010">
    <property type="entry name" value="RNA Polymerase II (B) subunit"/>
    <property type="match status" value="1"/>
</dbReference>
<evidence type="ECO:0000313" key="7">
    <source>
        <dbReference type="Proteomes" id="UP000242913"/>
    </source>
</evidence>
<dbReference type="InterPro" id="IPR038324">
    <property type="entry name" value="Rpb4/RPC9_sf"/>
</dbReference>
<keyword evidence="2" id="KW-0539">Nucleus</keyword>
<sequence length="349" mass="40522">MNLIRTALMTSATLQKNKDYHPGVVGMNLQQQEMKRRRDWLKNPVFLSGTLLAWIALMRYLKPHSERVSFAEHRFRLFLQASSFVFVLTCATAARYYQQMKTDVRDLDEVTENYALQRSMIIGVLRKVYMANISVSSSDADTAASTIDYKMLKRRHDWLKNPYVLAGIILPWIALNGFLKPHSERVSFAQHSTYGCIVFAGIFVFHDKKRIMPGNQPDDTTDEDATELKFPKEFEQADTLLTSEVYLLLEHRRQQSEQKEEIDEMSDVFVKTLNYTRRMARFKNRETIRAVRTLLATKPLHKFEVAQIANLCPETSEEAKALIPSLENKMEDDELDEVLKDLHSKKTFQ</sequence>
<evidence type="ECO:0000259" key="5">
    <source>
        <dbReference type="SMART" id="SM00657"/>
    </source>
</evidence>
<dbReference type="AlphaFoldDB" id="A0A238BQZ7"/>
<dbReference type="PANTHER" id="PTHR21297">
    <property type="entry name" value="DNA-DIRECTED RNA POLYMERASE II"/>
    <property type="match status" value="1"/>
</dbReference>
<evidence type="ECO:0000256" key="2">
    <source>
        <dbReference type="ARBA" id="ARBA00023242"/>
    </source>
</evidence>
<dbReference type="InterPro" id="IPR006590">
    <property type="entry name" value="RNA_pol_Rpb4/RPC9_core"/>
</dbReference>
<dbReference type="Pfam" id="PF03874">
    <property type="entry name" value="RNA_pol_Rpb4"/>
    <property type="match status" value="1"/>
</dbReference>
<dbReference type="InterPro" id="IPR045222">
    <property type="entry name" value="Rpb4-like"/>
</dbReference>
<feature type="domain" description="RNA polymerase Rpb4/RPC9 core" evidence="5">
    <location>
        <begin position="232"/>
        <end position="349"/>
    </location>
</feature>
<evidence type="ECO:0000313" key="6">
    <source>
        <dbReference type="EMBL" id="OZC07296.1"/>
    </source>
</evidence>
<gene>
    <name evidence="6" type="ORF">X798_05716</name>
</gene>
<feature type="transmembrane region" description="Helical" evidence="4">
    <location>
        <begin position="158"/>
        <end position="175"/>
    </location>
</feature>
<dbReference type="OrthoDB" id="2186918at2759"/>
<evidence type="ECO:0000256" key="4">
    <source>
        <dbReference type="SAM" id="Phobius"/>
    </source>
</evidence>
<accession>A0A238BQZ7</accession>
<evidence type="ECO:0000256" key="1">
    <source>
        <dbReference type="ARBA" id="ARBA00004123"/>
    </source>
</evidence>
<feature type="transmembrane region" description="Helical" evidence="4">
    <location>
        <begin position="40"/>
        <end position="57"/>
    </location>
</feature>
<protein>
    <submittedName>
        <fullName evidence="6">RNA polymerase Rpb4</fullName>
    </submittedName>
</protein>
<dbReference type="Proteomes" id="UP000242913">
    <property type="component" value="Unassembled WGS sequence"/>
</dbReference>
<dbReference type="GO" id="GO:0006352">
    <property type="term" value="P:DNA-templated transcription initiation"/>
    <property type="evidence" value="ECO:0007669"/>
    <property type="project" value="InterPro"/>
</dbReference>
<dbReference type="SUPFAM" id="SSF47819">
    <property type="entry name" value="HRDC-like"/>
    <property type="match status" value="1"/>
</dbReference>
<keyword evidence="4" id="KW-0472">Membrane</keyword>
<dbReference type="GO" id="GO:0000166">
    <property type="term" value="F:nucleotide binding"/>
    <property type="evidence" value="ECO:0007669"/>
    <property type="project" value="InterPro"/>
</dbReference>
<dbReference type="InterPro" id="IPR010997">
    <property type="entry name" value="HRDC-like_sf"/>
</dbReference>
<keyword evidence="7" id="KW-1185">Reference proteome</keyword>
<keyword evidence="4" id="KW-0812">Transmembrane</keyword>
<name>A0A238BQZ7_9BILA</name>
<feature type="transmembrane region" description="Helical" evidence="4">
    <location>
        <begin position="187"/>
        <end position="205"/>
    </location>
</feature>
<evidence type="ECO:0000256" key="3">
    <source>
        <dbReference type="ARBA" id="ARBA00025724"/>
    </source>
</evidence>
<dbReference type="EMBL" id="KZ270036">
    <property type="protein sequence ID" value="OZC07296.1"/>
    <property type="molecule type" value="Genomic_DNA"/>
</dbReference>
<proteinExistence type="inferred from homology"/>
<organism evidence="6 7">
    <name type="scientific">Onchocerca flexuosa</name>
    <dbReference type="NCBI Taxonomy" id="387005"/>
    <lineage>
        <taxon>Eukaryota</taxon>
        <taxon>Metazoa</taxon>
        <taxon>Ecdysozoa</taxon>
        <taxon>Nematoda</taxon>
        <taxon>Chromadorea</taxon>
        <taxon>Rhabditida</taxon>
        <taxon>Spirurina</taxon>
        <taxon>Spiruromorpha</taxon>
        <taxon>Filarioidea</taxon>
        <taxon>Onchocercidae</taxon>
        <taxon>Onchocerca</taxon>
    </lineage>
</organism>
<dbReference type="GO" id="GO:0005634">
    <property type="term" value="C:nucleus"/>
    <property type="evidence" value="ECO:0007669"/>
    <property type="project" value="UniProtKB-SubCell"/>
</dbReference>
<reference evidence="6 7" key="1">
    <citation type="submission" date="2015-12" db="EMBL/GenBank/DDBJ databases">
        <title>Draft genome of the nematode, Onchocerca flexuosa.</title>
        <authorList>
            <person name="Mitreva M."/>
        </authorList>
    </citation>
    <scope>NUCLEOTIDE SEQUENCE [LARGE SCALE GENOMIC DNA]</scope>
    <source>
        <strain evidence="6">Red Deer</strain>
    </source>
</reference>
<dbReference type="GO" id="GO:0030880">
    <property type="term" value="C:RNA polymerase complex"/>
    <property type="evidence" value="ECO:0007669"/>
    <property type="project" value="InterPro"/>
</dbReference>
<comment type="subcellular location">
    <subcellularLocation>
        <location evidence="1">Nucleus</location>
    </subcellularLocation>
</comment>
<feature type="transmembrane region" description="Helical" evidence="4">
    <location>
        <begin position="77"/>
        <end position="97"/>
    </location>
</feature>
<keyword evidence="4" id="KW-1133">Transmembrane helix</keyword>
<dbReference type="SMART" id="SM00657">
    <property type="entry name" value="RPOL4c"/>
    <property type="match status" value="1"/>
</dbReference>
<dbReference type="InterPro" id="IPR005574">
    <property type="entry name" value="Rpb4/RPC9"/>
</dbReference>